<dbReference type="FunCoup" id="Q18166">
    <property type="interactions" value="1396"/>
</dbReference>
<proteinExistence type="predicted"/>
<dbReference type="Proteomes" id="UP000001940">
    <property type="component" value="Chromosome X"/>
</dbReference>
<dbReference type="KEGG" id="cel:CELE_C25F6.1"/>
<feature type="region of interest" description="Disordered" evidence="1">
    <location>
        <begin position="160"/>
        <end position="183"/>
    </location>
</feature>
<protein>
    <submittedName>
        <fullName evidence="2">Condensin-2 complex subunit H2</fullName>
    </submittedName>
</protein>
<dbReference type="IntAct" id="Q18166">
    <property type="interactions" value="1"/>
</dbReference>
<dbReference type="CTD" id="180820"/>
<dbReference type="GeneID" id="180820"/>
<gene>
    <name evidence="2 4" type="ORF">C25F6.1</name>
    <name evidence="2" type="ORF">CELE_C25F6.1</name>
</gene>
<dbReference type="PaxDb" id="6239-C25F6.1"/>
<dbReference type="SMR" id="Q18166"/>
<dbReference type="OMA" id="AFNQYMP"/>
<evidence type="ECO:0000313" key="2">
    <source>
        <dbReference type="EMBL" id="CCD65679.1"/>
    </source>
</evidence>
<evidence type="ECO:0000256" key="1">
    <source>
        <dbReference type="SAM" id="MobiDB-lite"/>
    </source>
</evidence>
<dbReference type="Bgee" id="WBGene00016102">
    <property type="expression patterns" value="Expressed in embryo and 3 other cell types or tissues"/>
</dbReference>
<dbReference type="RefSeq" id="NP_508929.1">
    <property type="nucleotide sequence ID" value="NM_076528.5"/>
</dbReference>
<dbReference type="AlphaFoldDB" id="Q18166"/>
<dbReference type="WormBase" id="C25F6.1">
    <property type="protein sequence ID" value="CE02494"/>
    <property type="gene ID" value="WBGene00016102"/>
</dbReference>
<organism evidence="2 3">
    <name type="scientific">Caenorhabditis elegans</name>
    <dbReference type="NCBI Taxonomy" id="6239"/>
    <lineage>
        <taxon>Eukaryota</taxon>
        <taxon>Metazoa</taxon>
        <taxon>Ecdysozoa</taxon>
        <taxon>Nematoda</taxon>
        <taxon>Chromadorea</taxon>
        <taxon>Rhabditida</taxon>
        <taxon>Rhabditina</taxon>
        <taxon>Rhabditomorpha</taxon>
        <taxon>Rhabditoidea</taxon>
        <taxon>Rhabditidae</taxon>
        <taxon>Peloderinae</taxon>
        <taxon>Caenorhabditis</taxon>
    </lineage>
</organism>
<sequence>MAKMKMTQEELVQAFNQYMPKRPVYPPLVHDDDVLAHSATESEGSDEEEDDLTKRLKVTLAFSTDMMSECRTAWEDSTCKPPIQYLEDNIQKDVEYILEKLVNLKIKPNNPIEWLGYCLLNMNINDPRKSKDHKNKPSELLRDFKIEALVNMVWNMEEGGSGSISTLHKQAPSPTAGKRRNPS</sequence>
<dbReference type="OrthoDB" id="5779599at2759"/>
<dbReference type="eggNOG" id="ENOG502TIEM">
    <property type="taxonomic scope" value="Eukaryota"/>
</dbReference>
<evidence type="ECO:0000313" key="3">
    <source>
        <dbReference type="Proteomes" id="UP000001940"/>
    </source>
</evidence>
<dbReference type="PIR" id="T15618">
    <property type="entry name" value="T15618"/>
</dbReference>
<evidence type="ECO:0000313" key="4">
    <source>
        <dbReference type="WormBase" id="C25F6.1"/>
    </source>
</evidence>
<dbReference type="HOGENOM" id="CLU_126733_0_0_1"/>
<accession>Q18166</accession>
<dbReference type="AGR" id="WB:WBGene00016102"/>
<name>Q18166_CAEEL</name>
<dbReference type="EMBL" id="BX284606">
    <property type="protein sequence ID" value="CCD65679.1"/>
    <property type="molecule type" value="Genomic_DNA"/>
</dbReference>
<dbReference type="InParanoid" id="Q18166"/>
<reference evidence="2 3" key="1">
    <citation type="journal article" date="1998" name="Science">
        <title>Genome sequence of the nematode C. elegans: a platform for investigating biology.</title>
        <authorList>
            <consortium name="The C. elegans sequencing consortium"/>
            <person name="Sulson J.E."/>
            <person name="Waterston R."/>
        </authorList>
    </citation>
    <scope>NUCLEOTIDE SEQUENCE [LARGE SCALE GENOMIC DNA]</scope>
    <source>
        <strain evidence="2 3">Bristol N2</strain>
    </source>
</reference>
<dbReference type="UCSC" id="C25F6.1">
    <property type="organism name" value="c. elegans"/>
</dbReference>
<keyword evidence="3" id="KW-1185">Reference proteome</keyword>